<evidence type="ECO:0000256" key="18">
    <source>
        <dbReference type="PIRNR" id="PIRNR017184"/>
    </source>
</evidence>
<dbReference type="InterPro" id="IPR004443">
    <property type="entry name" value="YjeF_N_dom"/>
</dbReference>
<dbReference type="GO" id="GO:0052856">
    <property type="term" value="F:NAD(P)HX epimerase activity"/>
    <property type="evidence" value="ECO:0007669"/>
    <property type="project" value="UniProtKB-EC"/>
</dbReference>
<feature type="binding site" evidence="17">
    <location>
        <position position="429"/>
    </location>
    <ligand>
        <name>(6S)-NADPHX</name>
        <dbReference type="ChEBI" id="CHEBI:64076"/>
    </ligand>
</feature>
<dbReference type="SUPFAM" id="SSF64153">
    <property type="entry name" value="YjeF N-terminal domain-like"/>
    <property type="match status" value="1"/>
</dbReference>
<organism evidence="21 22">
    <name type="scientific">Pedobacter changchengzhani</name>
    <dbReference type="NCBI Taxonomy" id="2529274"/>
    <lineage>
        <taxon>Bacteria</taxon>
        <taxon>Pseudomonadati</taxon>
        <taxon>Bacteroidota</taxon>
        <taxon>Sphingobacteriia</taxon>
        <taxon>Sphingobacteriales</taxon>
        <taxon>Sphingobacteriaceae</taxon>
        <taxon>Pedobacter</taxon>
    </lineage>
</organism>
<name>A0A4R5MI12_9SPHI</name>
<evidence type="ECO:0000256" key="16">
    <source>
        <dbReference type="ARBA" id="ARBA00049209"/>
    </source>
</evidence>
<dbReference type="NCBIfam" id="TIGR00197">
    <property type="entry name" value="yjeF_nterm"/>
    <property type="match status" value="1"/>
</dbReference>
<feature type="binding site" evidence="17">
    <location>
        <position position="364"/>
    </location>
    <ligand>
        <name>(6S)-NADPHX</name>
        <dbReference type="ChEBI" id="CHEBI:64076"/>
    </ligand>
</feature>
<feature type="binding site" evidence="17">
    <location>
        <begin position="399"/>
        <end position="403"/>
    </location>
    <ligand>
        <name>AMP</name>
        <dbReference type="ChEBI" id="CHEBI:456215"/>
    </ligand>
</feature>
<feature type="binding site" evidence="17">
    <location>
        <position position="254"/>
    </location>
    <ligand>
        <name>(6S)-NADPHX</name>
        <dbReference type="ChEBI" id="CHEBI:64076"/>
    </ligand>
</feature>
<evidence type="ECO:0000256" key="11">
    <source>
        <dbReference type="ARBA" id="ARBA00023235"/>
    </source>
</evidence>
<comment type="cofactor">
    <cofactor evidence="18">
        <name>K(+)</name>
        <dbReference type="ChEBI" id="CHEBI:29103"/>
    </cofactor>
    <text evidence="18">Binds 1 potassium ion per subunit.</text>
</comment>
<evidence type="ECO:0000256" key="4">
    <source>
        <dbReference type="ARBA" id="ARBA00009524"/>
    </source>
</evidence>
<dbReference type="PROSITE" id="PS01050">
    <property type="entry name" value="YJEF_C_2"/>
    <property type="match status" value="1"/>
</dbReference>
<dbReference type="AlphaFoldDB" id="A0A4R5MI12"/>
<keyword evidence="9 18" id="KW-0630">Potassium</keyword>
<dbReference type="Proteomes" id="UP000295668">
    <property type="component" value="Unassembled WGS sequence"/>
</dbReference>
<evidence type="ECO:0000256" key="10">
    <source>
        <dbReference type="ARBA" id="ARBA00023027"/>
    </source>
</evidence>
<dbReference type="InterPro" id="IPR036652">
    <property type="entry name" value="YjeF_N_dom_sf"/>
</dbReference>
<dbReference type="PIRSF" id="PIRSF017184">
    <property type="entry name" value="Nnr"/>
    <property type="match status" value="1"/>
</dbReference>
<gene>
    <name evidence="17" type="primary">nnrD</name>
    <name evidence="21" type="ORF">EZJ43_14835</name>
</gene>
<keyword evidence="5 18" id="KW-0479">Metal-binding</keyword>
<comment type="catalytic activity">
    <reaction evidence="16 17 18">
        <text>(6S)-NADPHX + ADP = AMP + phosphate + NADPH + H(+)</text>
        <dbReference type="Rhea" id="RHEA:32235"/>
        <dbReference type="ChEBI" id="CHEBI:15378"/>
        <dbReference type="ChEBI" id="CHEBI:43474"/>
        <dbReference type="ChEBI" id="CHEBI:57783"/>
        <dbReference type="ChEBI" id="CHEBI:64076"/>
        <dbReference type="ChEBI" id="CHEBI:456215"/>
        <dbReference type="ChEBI" id="CHEBI:456216"/>
        <dbReference type="EC" id="4.2.1.136"/>
    </reaction>
</comment>
<evidence type="ECO:0000256" key="15">
    <source>
        <dbReference type="ARBA" id="ARBA00048238"/>
    </source>
</evidence>
<evidence type="ECO:0000256" key="13">
    <source>
        <dbReference type="ARBA" id="ARBA00023268"/>
    </source>
</evidence>
<dbReference type="NCBIfam" id="TIGR00196">
    <property type="entry name" value="yjeF_cterm"/>
    <property type="match status" value="1"/>
</dbReference>
<evidence type="ECO:0000259" key="19">
    <source>
        <dbReference type="PROSITE" id="PS51383"/>
    </source>
</evidence>
<comment type="similarity">
    <text evidence="4 18">In the C-terminal section; belongs to the NnrD/CARKD family.</text>
</comment>
<evidence type="ECO:0000256" key="8">
    <source>
        <dbReference type="ARBA" id="ARBA00022857"/>
    </source>
</evidence>
<comment type="catalytic activity">
    <reaction evidence="2 18">
        <text>(6R)-NADPHX = (6S)-NADPHX</text>
        <dbReference type="Rhea" id="RHEA:32227"/>
        <dbReference type="ChEBI" id="CHEBI:64076"/>
        <dbReference type="ChEBI" id="CHEBI:64077"/>
        <dbReference type="EC" id="5.1.99.6"/>
    </reaction>
</comment>
<comment type="catalytic activity">
    <reaction evidence="15 17 18">
        <text>(6S)-NADHX + ADP = AMP + phosphate + NADH + H(+)</text>
        <dbReference type="Rhea" id="RHEA:32223"/>
        <dbReference type="ChEBI" id="CHEBI:15378"/>
        <dbReference type="ChEBI" id="CHEBI:43474"/>
        <dbReference type="ChEBI" id="CHEBI:57945"/>
        <dbReference type="ChEBI" id="CHEBI:64074"/>
        <dbReference type="ChEBI" id="CHEBI:456215"/>
        <dbReference type="ChEBI" id="CHEBI:456216"/>
        <dbReference type="EC" id="4.2.1.136"/>
    </reaction>
</comment>
<proteinExistence type="inferred from homology"/>
<evidence type="ECO:0000256" key="5">
    <source>
        <dbReference type="ARBA" id="ARBA00022723"/>
    </source>
</evidence>
<dbReference type="GO" id="GO:0005524">
    <property type="term" value="F:ATP binding"/>
    <property type="evidence" value="ECO:0007669"/>
    <property type="project" value="UniProtKB-UniRule"/>
</dbReference>
<dbReference type="Pfam" id="PF03853">
    <property type="entry name" value="YjeF_N"/>
    <property type="match status" value="1"/>
</dbReference>
<keyword evidence="10 17" id="KW-0520">NAD</keyword>
<dbReference type="Gene3D" id="3.40.50.10260">
    <property type="entry name" value="YjeF N-terminal domain"/>
    <property type="match status" value="1"/>
</dbReference>
<dbReference type="PROSITE" id="PS51383">
    <property type="entry name" value="YJEF_C_3"/>
    <property type="match status" value="1"/>
</dbReference>
<evidence type="ECO:0000256" key="12">
    <source>
        <dbReference type="ARBA" id="ARBA00023239"/>
    </source>
</evidence>
<dbReference type="PROSITE" id="PS51385">
    <property type="entry name" value="YJEF_N"/>
    <property type="match status" value="1"/>
</dbReference>
<comment type="function">
    <text evidence="17">Catalyzes the dehydration of the S-form of NAD(P)HX at the expense of ADP, which is converted to AMP. Together with NAD(P)HX epimerase, which catalyzes the epimerization of the S- and R-forms, the enzyme allows the repair of both epimers of NAD(P)HX, a damaged form of NAD(P)H that is a result of enzymatic or heat-dependent hydration.</text>
</comment>
<evidence type="ECO:0000256" key="14">
    <source>
        <dbReference type="ARBA" id="ARBA00025153"/>
    </source>
</evidence>
<evidence type="ECO:0000256" key="2">
    <source>
        <dbReference type="ARBA" id="ARBA00000909"/>
    </source>
</evidence>
<evidence type="ECO:0000313" key="22">
    <source>
        <dbReference type="Proteomes" id="UP000295668"/>
    </source>
</evidence>
<dbReference type="InterPro" id="IPR030677">
    <property type="entry name" value="Nnr"/>
</dbReference>
<keyword evidence="13" id="KW-0511">Multifunctional enzyme</keyword>
<evidence type="ECO:0000256" key="7">
    <source>
        <dbReference type="ARBA" id="ARBA00022840"/>
    </source>
</evidence>
<comment type="similarity">
    <text evidence="17">Belongs to the NnrD/CARKD family.</text>
</comment>
<comment type="cofactor">
    <cofactor evidence="17">
        <name>Mg(2+)</name>
        <dbReference type="ChEBI" id="CHEBI:18420"/>
    </cofactor>
</comment>
<evidence type="ECO:0000313" key="21">
    <source>
        <dbReference type="EMBL" id="TDG35217.1"/>
    </source>
</evidence>
<dbReference type="GO" id="GO:0052855">
    <property type="term" value="F:ADP-dependent NAD(P)H-hydrate dehydratase activity"/>
    <property type="evidence" value="ECO:0007669"/>
    <property type="project" value="UniProtKB-UniRule"/>
</dbReference>
<keyword evidence="8 17" id="KW-0521">NADP</keyword>
<comment type="similarity">
    <text evidence="3 18">In the N-terminal section; belongs to the NnrE/AIBP family.</text>
</comment>
<dbReference type="PANTHER" id="PTHR12592:SF0">
    <property type="entry name" value="ATP-DEPENDENT (S)-NAD(P)H-HYDRATE DEHYDRATASE"/>
    <property type="match status" value="1"/>
</dbReference>
<evidence type="ECO:0000259" key="20">
    <source>
        <dbReference type="PROSITE" id="PS51385"/>
    </source>
</evidence>
<evidence type="ECO:0000256" key="3">
    <source>
        <dbReference type="ARBA" id="ARBA00006001"/>
    </source>
</evidence>
<keyword evidence="6 17" id="KW-0547">Nucleotide-binding</keyword>
<keyword evidence="7 17" id="KW-0067">ATP-binding</keyword>
<dbReference type="InterPro" id="IPR000631">
    <property type="entry name" value="CARKD"/>
</dbReference>
<feature type="domain" description="YjeF N-terminal" evidence="20">
    <location>
        <begin position="1"/>
        <end position="209"/>
    </location>
</feature>
<dbReference type="GO" id="GO:0046496">
    <property type="term" value="P:nicotinamide nucleotide metabolic process"/>
    <property type="evidence" value="ECO:0007669"/>
    <property type="project" value="UniProtKB-UniRule"/>
</dbReference>
<keyword evidence="12 17" id="KW-0456">Lyase</keyword>
<protein>
    <recommendedName>
        <fullName evidence="17">ADP-dependent (S)-NAD(P)H-hydrate dehydratase</fullName>
        <ecNumber evidence="17">4.2.1.136</ecNumber>
    </recommendedName>
    <alternativeName>
        <fullName evidence="17">ADP-dependent NAD(P)HX dehydratase</fullName>
    </alternativeName>
</protein>
<feature type="binding site" evidence="17">
    <location>
        <position position="314"/>
    </location>
    <ligand>
        <name>(6S)-NADPHX</name>
        <dbReference type="ChEBI" id="CHEBI:64076"/>
    </ligand>
</feature>
<dbReference type="PANTHER" id="PTHR12592">
    <property type="entry name" value="ATP-DEPENDENT (S)-NAD(P)H-HYDRATE DEHYDRATASE FAMILY MEMBER"/>
    <property type="match status" value="1"/>
</dbReference>
<dbReference type="CDD" id="cd01171">
    <property type="entry name" value="YXKO-related"/>
    <property type="match status" value="1"/>
</dbReference>
<sequence length="491" mass="53835">MRKADEFTIANTPITSIHLMENAAEAFVKSFSKDEGDENKNIAVFCGKGNNGGDGLAIARILSSSGYQNIKVYVVDFGKKQSDDFAINLQRLAGTKCKKYTINSLIDVKNITADIVIDAILGSGLNKPLTGDFAKLVQFINALKAKIYAVDVPTGFFADGILPKEYNGILAYKTICFQRPKINFFFPESITATENFEVVNIGLNENFIQQQHSDFYVIERSDAVKILQPRKRFSHKGSYGHALIIAGNTNTMGAALLCSMACLHAGAGLTTAYIPETGLVALNTLLPEVMFLPRDEYSRIENPSKYQAIAVGPGLGISEVNEKLLERLFDFEKPLVIDADAINILGENPDLCSRIPKNSILTPHIKEFDRLFGKHDNWWDRVQTARKQAEKLEVVILLKNQYSFVCAPNGKVYINETGNPAMAQGGMGDVLTGIIASFIAQSYSSVDASILACYIHGKAGDTLAKNNIVVTASNVANEISHELKNLICFKK</sequence>
<dbReference type="GO" id="GO:0110051">
    <property type="term" value="P:metabolite repair"/>
    <property type="evidence" value="ECO:0007669"/>
    <property type="project" value="TreeGrafter"/>
</dbReference>
<keyword evidence="11 18" id="KW-0413">Isomerase</keyword>
<evidence type="ECO:0000256" key="6">
    <source>
        <dbReference type="ARBA" id="ARBA00022741"/>
    </source>
</evidence>
<dbReference type="InterPro" id="IPR017953">
    <property type="entry name" value="Carbohydrate_kinase_pred_CS"/>
</dbReference>
<comment type="catalytic activity">
    <reaction evidence="1 18">
        <text>(6R)-NADHX = (6S)-NADHX</text>
        <dbReference type="Rhea" id="RHEA:32215"/>
        <dbReference type="ChEBI" id="CHEBI:64074"/>
        <dbReference type="ChEBI" id="CHEBI:64075"/>
        <dbReference type="EC" id="5.1.99.6"/>
    </reaction>
</comment>
<evidence type="ECO:0000256" key="9">
    <source>
        <dbReference type="ARBA" id="ARBA00022958"/>
    </source>
</evidence>
<dbReference type="OrthoDB" id="9806925at2"/>
<dbReference type="Gene3D" id="3.40.1190.20">
    <property type="match status" value="1"/>
</dbReference>
<evidence type="ECO:0000256" key="17">
    <source>
        <dbReference type="HAMAP-Rule" id="MF_01965"/>
    </source>
</evidence>
<comment type="function">
    <text evidence="14 18">Bifunctional enzyme that catalyzes the epimerization of the S- and R-forms of NAD(P)HX and the dehydration of the S-form of NAD(P)HX at the expense of ADP, which is converted to AMP. This allows the repair of both epimers of NAD(P)HX, a damaged form of NAD(P)H that is a result of enzymatic or heat-dependent hydration.</text>
</comment>
<dbReference type="EMBL" id="SJCY01000012">
    <property type="protein sequence ID" value="TDG35217.1"/>
    <property type="molecule type" value="Genomic_DNA"/>
</dbReference>
<comment type="caution">
    <text evidence="21">The sequence shown here is derived from an EMBL/GenBank/DDBJ whole genome shotgun (WGS) entry which is preliminary data.</text>
</comment>
<feature type="binding site" evidence="17">
    <location>
        <position position="428"/>
    </location>
    <ligand>
        <name>AMP</name>
        <dbReference type="ChEBI" id="CHEBI:456215"/>
    </ligand>
</feature>
<accession>A0A4R5MI12</accession>
<dbReference type="GO" id="GO:0046872">
    <property type="term" value="F:metal ion binding"/>
    <property type="evidence" value="ECO:0007669"/>
    <property type="project" value="UniProtKB-UniRule"/>
</dbReference>
<dbReference type="Pfam" id="PF01256">
    <property type="entry name" value="Carb_kinase"/>
    <property type="match status" value="1"/>
</dbReference>
<dbReference type="SUPFAM" id="SSF53613">
    <property type="entry name" value="Ribokinase-like"/>
    <property type="match status" value="1"/>
</dbReference>
<dbReference type="HAMAP" id="MF_01965">
    <property type="entry name" value="NADHX_dehydratase"/>
    <property type="match status" value="1"/>
</dbReference>
<keyword evidence="22" id="KW-1185">Reference proteome</keyword>
<reference evidence="21 22" key="1">
    <citation type="submission" date="2019-02" db="EMBL/GenBank/DDBJ databases">
        <title>Pedobacter sp. nov., a novel speices isolated from soil of pinguins habitat in Antarcitica.</title>
        <authorList>
            <person name="He R.-H."/>
        </authorList>
    </citation>
    <scope>NUCLEOTIDE SEQUENCE [LARGE SCALE GENOMIC DNA]</scope>
    <source>
        <strain evidence="21 22">E01020</strain>
    </source>
</reference>
<evidence type="ECO:0000256" key="1">
    <source>
        <dbReference type="ARBA" id="ARBA00000013"/>
    </source>
</evidence>
<comment type="subunit">
    <text evidence="17">Homotetramer.</text>
</comment>
<feature type="domain" description="YjeF C-terminal" evidence="19">
    <location>
        <begin position="219"/>
        <end position="486"/>
    </location>
</feature>
<dbReference type="InterPro" id="IPR029056">
    <property type="entry name" value="Ribokinase-like"/>
</dbReference>
<dbReference type="EC" id="4.2.1.136" evidence="17"/>